<evidence type="ECO:0000256" key="1">
    <source>
        <dbReference type="SAM" id="MobiDB-lite"/>
    </source>
</evidence>
<evidence type="ECO:0000313" key="4">
    <source>
        <dbReference type="Proteomes" id="UP000824998"/>
    </source>
</evidence>
<dbReference type="PANTHER" id="PTHR35204:SF1">
    <property type="entry name" value="ENTEROTOXIN"/>
    <property type="match status" value="1"/>
</dbReference>
<gene>
    <name evidence="3" type="ORF">BJ875DRAFT_532939</name>
</gene>
<evidence type="ECO:0000256" key="2">
    <source>
        <dbReference type="SAM" id="SignalP"/>
    </source>
</evidence>
<dbReference type="AlphaFoldDB" id="A0A9P8C872"/>
<organism evidence="3 4">
    <name type="scientific">Amylocarpus encephaloides</name>
    <dbReference type="NCBI Taxonomy" id="45428"/>
    <lineage>
        <taxon>Eukaryota</taxon>
        <taxon>Fungi</taxon>
        <taxon>Dikarya</taxon>
        <taxon>Ascomycota</taxon>
        <taxon>Pezizomycotina</taxon>
        <taxon>Leotiomycetes</taxon>
        <taxon>Helotiales</taxon>
        <taxon>Helotiales incertae sedis</taxon>
        <taxon>Amylocarpus</taxon>
    </lineage>
</organism>
<comment type="caution">
    <text evidence="3">The sequence shown here is derived from an EMBL/GenBank/DDBJ whole genome shotgun (WGS) entry which is preliminary data.</text>
</comment>
<feature type="signal peptide" evidence="2">
    <location>
        <begin position="1"/>
        <end position="15"/>
    </location>
</feature>
<evidence type="ECO:0000313" key="3">
    <source>
        <dbReference type="EMBL" id="KAG9237464.1"/>
    </source>
</evidence>
<proteinExistence type="predicted"/>
<sequence length="562" mass="63442">MSTLFILLAVGQSLAALQQQHLLHHADSTNKLGWNLNFSSTAPHYFASAYGLLQQWPDTFFLNGHSIAPCEILPLTNLYHGRRDGELPPSPEWIAFDIGMAYGIMGGSRNSHMLTYQTTRKTRCVYFDGESATLFGTGQMDTQNLHIYGNVSGPDKPPGGQFDLWDEYARASGLCDWLHESGLGGPGQYEGIVRMNAGFEMIWCNFSSPSVRLISHLNVTAPLLSRPTELDAILENTEQSSYYPLPPVPTRTDRSTSPSDPPARPNLDHRNDLLQEPFRSTQAWNWFASSTLHYGSSGEGAGLGETRKSVKLLNLTKEGYWVSPDEDGPRSIALQALTRRRRFHLLDAISPQDASRMRNDSERVLKSLLVVPYDNCSGVDWTSHTFLLPFLEYPEEVPDPRMWSADSDLFKRTYSLCKYDHTLEIGMSIESLWQSRFNTVDDSPTSTLQEMKLEVIRWTHGIEELMAWLGWAGEWVRCEKKCAWDEKCFVPMWPMMPMLRPLGYGTPGSGYPPTYGYPPRYGPPTNHTSPGRGGPGRGFKWHQDETNLWKPICVMPDFLSSR</sequence>
<accession>A0A9P8C872</accession>
<feature type="region of interest" description="Disordered" evidence="1">
    <location>
        <begin position="520"/>
        <end position="539"/>
    </location>
</feature>
<name>A0A9P8C872_9HELO</name>
<feature type="chain" id="PRO_5040302916" evidence="2">
    <location>
        <begin position="16"/>
        <end position="562"/>
    </location>
</feature>
<reference evidence="3" key="1">
    <citation type="journal article" date="2021" name="IMA Fungus">
        <title>Genomic characterization of three marine fungi, including Emericellopsis atlantica sp. nov. with signatures of a generalist lifestyle and marine biomass degradation.</title>
        <authorList>
            <person name="Hagestad O.C."/>
            <person name="Hou L."/>
            <person name="Andersen J.H."/>
            <person name="Hansen E.H."/>
            <person name="Altermark B."/>
            <person name="Li C."/>
            <person name="Kuhnert E."/>
            <person name="Cox R.J."/>
            <person name="Crous P.W."/>
            <person name="Spatafora J.W."/>
            <person name="Lail K."/>
            <person name="Amirebrahimi M."/>
            <person name="Lipzen A."/>
            <person name="Pangilinan J."/>
            <person name="Andreopoulos W."/>
            <person name="Hayes R.D."/>
            <person name="Ng V."/>
            <person name="Grigoriev I.V."/>
            <person name="Jackson S.A."/>
            <person name="Sutton T.D.S."/>
            <person name="Dobson A.D.W."/>
            <person name="Rama T."/>
        </authorList>
    </citation>
    <scope>NUCLEOTIDE SEQUENCE</scope>
    <source>
        <strain evidence="3">TRa018bII</strain>
    </source>
</reference>
<dbReference type="InterPro" id="IPR038921">
    <property type="entry name" value="YOR389W-like"/>
</dbReference>
<dbReference type="OrthoDB" id="10261782at2759"/>
<keyword evidence="4" id="KW-1185">Reference proteome</keyword>
<protein>
    <submittedName>
        <fullName evidence="3">Uncharacterized protein</fullName>
    </submittedName>
</protein>
<dbReference type="PANTHER" id="PTHR35204">
    <property type="entry name" value="YALI0A21131P"/>
    <property type="match status" value="1"/>
</dbReference>
<dbReference type="EMBL" id="MU251386">
    <property type="protein sequence ID" value="KAG9237464.1"/>
    <property type="molecule type" value="Genomic_DNA"/>
</dbReference>
<feature type="region of interest" description="Disordered" evidence="1">
    <location>
        <begin position="237"/>
        <end position="270"/>
    </location>
</feature>
<dbReference type="Proteomes" id="UP000824998">
    <property type="component" value="Unassembled WGS sequence"/>
</dbReference>
<keyword evidence="2" id="KW-0732">Signal</keyword>